<keyword evidence="5 7" id="KW-0472">Membrane</keyword>
<keyword evidence="4 7" id="KW-1133">Transmembrane helix</keyword>
<dbReference type="InterPro" id="IPR011701">
    <property type="entry name" value="MFS"/>
</dbReference>
<evidence type="ECO:0000259" key="8">
    <source>
        <dbReference type="PROSITE" id="PS50850"/>
    </source>
</evidence>
<feature type="transmembrane region" description="Helical" evidence="7">
    <location>
        <begin position="161"/>
        <end position="181"/>
    </location>
</feature>
<dbReference type="InterPro" id="IPR020846">
    <property type="entry name" value="MFS_dom"/>
</dbReference>
<name>A0ABU0RMR5_9ACTN</name>
<feature type="transmembrane region" description="Helical" evidence="7">
    <location>
        <begin position="234"/>
        <end position="251"/>
    </location>
</feature>
<evidence type="ECO:0000256" key="1">
    <source>
        <dbReference type="ARBA" id="ARBA00004651"/>
    </source>
</evidence>
<evidence type="ECO:0000256" key="2">
    <source>
        <dbReference type="ARBA" id="ARBA00022448"/>
    </source>
</evidence>
<evidence type="ECO:0000256" key="6">
    <source>
        <dbReference type="ARBA" id="ARBA00023251"/>
    </source>
</evidence>
<dbReference type="PRINTS" id="PR01036">
    <property type="entry name" value="TCRTETB"/>
</dbReference>
<keyword evidence="3 7" id="KW-0812">Transmembrane</keyword>
<feature type="transmembrane region" description="Helical" evidence="7">
    <location>
        <begin position="272"/>
        <end position="293"/>
    </location>
</feature>
<keyword evidence="2" id="KW-0813">Transport</keyword>
<dbReference type="SUPFAM" id="SSF103473">
    <property type="entry name" value="MFS general substrate transporter"/>
    <property type="match status" value="1"/>
</dbReference>
<feature type="transmembrane region" description="Helical" evidence="7">
    <location>
        <begin position="75"/>
        <end position="94"/>
    </location>
</feature>
<sequence>MSRLRRLSVLAAVILPSFMTALDNTIVNVAFPQIQEELALGESGLKWVATVYPLTFSSFLLLGGRCVDSRGRRPTQVSGIALFTASSLLCSVATNGPDLIVWRGLQGVGAALIMPASLAVLSHDLPSGARNAGISALTGALATALACGPVISGIITEHLGWNWLFAINAPLGVVSLLVTVASIPRAAKPDGAVLRQPPESALPLRTVMLACLFFGGFAYCLIEGPRYGFTAGRIVVPGIMSLICLITVVITESSSRRTPLVDLLRRRAFAGGIVTQLLWGLGVTGVFFFTSQFLQKVLDFSPTSAGLTFTPVASALLVTAVLVPKMVRRWGEGRVSAVGLLLVALGLLLVARGSAAGGFTDLLPGLTGIGIGSAMAVPLTTRALEAAPDHASGIAAGLFSATREASGVLGVAVVGVIVTYRRHSAASAGAHAGEAFLAGYQAGLYTAAALVAIGAPVALWTLHSRRPPTAKLMTGRFAADEARVHRGWSPALMTRVYGDGRSGWEAPSPSGVRGFDVVREGYARDQVDRYLEALSGTDSAASPPLFQVVGRGYDCEQVDERIRELLADRDISGYPPV</sequence>
<dbReference type="PANTHER" id="PTHR42718:SF9">
    <property type="entry name" value="MAJOR FACILITATOR SUPERFAMILY MULTIDRUG TRANSPORTER MFSC"/>
    <property type="match status" value="1"/>
</dbReference>
<feature type="transmembrane region" description="Helical" evidence="7">
    <location>
        <begin position="335"/>
        <end position="356"/>
    </location>
</feature>
<feature type="transmembrane region" description="Helical" evidence="7">
    <location>
        <begin position="305"/>
        <end position="323"/>
    </location>
</feature>
<dbReference type="PROSITE" id="PS50850">
    <property type="entry name" value="MFS"/>
    <property type="match status" value="1"/>
</dbReference>
<evidence type="ECO:0000313" key="10">
    <source>
        <dbReference type="Proteomes" id="UP001223072"/>
    </source>
</evidence>
<dbReference type="PANTHER" id="PTHR42718">
    <property type="entry name" value="MAJOR FACILITATOR SUPERFAMILY MULTIDRUG TRANSPORTER MFSC"/>
    <property type="match status" value="1"/>
</dbReference>
<evidence type="ECO:0000256" key="4">
    <source>
        <dbReference type="ARBA" id="ARBA00022989"/>
    </source>
</evidence>
<protein>
    <submittedName>
        <fullName evidence="9">EmrB/QacA subfamily drug resistance transporter</fullName>
    </submittedName>
</protein>
<feature type="transmembrane region" description="Helical" evidence="7">
    <location>
        <begin position="100"/>
        <end position="121"/>
    </location>
</feature>
<evidence type="ECO:0000313" key="9">
    <source>
        <dbReference type="EMBL" id="MDQ0933254.1"/>
    </source>
</evidence>
<accession>A0ABU0RMR5</accession>
<evidence type="ECO:0000256" key="5">
    <source>
        <dbReference type="ARBA" id="ARBA00023136"/>
    </source>
</evidence>
<feature type="domain" description="Major facilitator superfamily (MFS) profile" evidence="8">
    <location>
        <begin position="9"/>
        <end position="466"/>
    </location>
</feature>
<dbReference type="Pfam" id="PF07690">
    <property type="entry name" value="MFS_1"/>
    <property type="match status" value="1"/>
</dbReference>
<dbReference type="Proteomes" id="UP001223072">
    <property type="component" value="Unassembled WGS sequence"/>
</dbReference>
<reference evidence="9 10" key="1">
    <citation type="submission" date="2023-07" db="EMBL/GenBank/DDBJ databases">
        <title>Comparative genomics of wheat-associated soil bacteria to identify genetic determinants of phenazine resistance.</title>
        <authorList>
            <person name="Mouncey N."/>
        </authorList>
    </citation>
    <scope>NUCLEOTIDE SEQUENCE [LARGE SCALE GENOMIC DNA]</scope>
    <source>
        <strain evidence="9 10">W2I16</strain>
    </source>
</reference>
<dbReference type="EMBL" id="JAUSZS010000004">
    <property type="protein sequence ID" value="MDQ0933254.1"/>
    <property type="molecule type" value="Genomic_DNA"/>
</dbReference>
<keyword evidence="10" id="KW-1185">Reference proteome</keyword>
<dbReference type="RefSeq" id="WP_307627091.1">
    <property type="nucleotide sequence ID" value="NZ_JAUSZS010000004.1"/>
</dbReference>
<gene>
    <name evidence="9" type="ORF">QFZ49_003194</name>
</gene>
<dbReference type="CDD" id="cd17321">
    <property type="entry name" value="MFS_MMR_MDR_like"/>
    <property type="match status" value="1"/>
</dbReference>
<proteinExistence type="predicted"/>
<organism evidence="9 10">
    <name type="scientific">Streptomyces turgidiscabies</name>
    <dbReference type="NCBI Taxonomy" id="85558"/>
    <lineage>
        <taxon>Bacteria</taxon>
        <taxon>Bacillati</taxon>
        <taxon>Actinomycetota</taxon>
        <taxon>Actinomycetes</taxon>
        <taxon>Kitasatosporales</taxon>
        <taxon>Streptomycetaceae</taxon>
        <taxon>Streptomyces</taxon>
    </lineage>
</organism>
<dbReference type="Gene3D" id="1.20.1250.20">
    <property type="entry name" value="MFS general substrate transporter like domains"/>
    <property type="match status" value="1"/>
</dbReference>
<keyword evidence="6" id="KW-0046">Antibiotic resistance</keyword>
<feature type="transmembrane region" description="Helical" evidence="7">
    <location>
        <begin position="202"/>
        <end position="222"/>
    </location>
</feature>
<evidence type="ECO:0000256" key="7">
    <source>
        <dbReference type="SAM" id="Phobius"/>
    </source>
</evidence>
<comment type="subcellular location">
    <subcellularLocation>
        <location evidence="1">Cell membrane</location>
        <topology evidence="1">Multi-pass membrane protein</topology>
    </subcellularLocation>
</comment>
<feature type="transmembrane region" description="Helical" evidence="7">
    <location>
        <begin position="45"/>
        <end position="63"/>
    </location>
</feature>
<comment type="caution">
    <text evidence="9">The sequence shown here is derived from an EMBL/GenBank/DDBJ whole genome shotgun (WGS) entry which is preliminary data.</text>
</comment>
<dbReference type="InterPro" id="IPR036259">
    <property type="entry name" value="MFS_trans_sf"/>
</dbReference>
<evidence type="ECO:0000256" key="3">
    <source>
        <dbReference type="ARBA" id="ARBA00022692"/>
    </source>
</evidence>
<feature type="transmembrane region" description="Helical" evidence="7">
    <location>
        <begin position="442"/>
        <end position="462"/>
    </location>
</feature>
<feature type="transmembrane region" description="Helical" evidence="7">
    <location>
        <begin position="133"/>
        <end position="155"/>
    </location>
</feature>
<dbReference type="Gene3D" id="1.20.1720.10">
    <property type="entry name" value="Multidrug resistance protein D"/>
    <property type="match status" value="1"/>
</dbReference>